<dbReference type="Gene3D" id="3.30.1150.10">
    <property type="match status" value="1"/>
</dbReference>
<sequence length="160" mass="17275">MKHGLLLPALISLLIPAGASAQAIASFAPDTTRLGDKVFIYVEQQPVFPGGQQGLYHTIGSNIYYPTDALRQRLEGKVFVGFVVGASGAVEDVKLIRGIHPLLDSEAMRVVKQLPPFTPGKQLGRPVRVAFTIPIGFRLPPNVEQILAERAALKPDSTTH</sequence>
<evidence type="ECO:0000256" key="4">
    <source>
        <dbReference type="ARBA" id="ARBA00022475"/>
    </source>
</evidence>
<evidence type="ECO:0000256" key="2">
    <source>
        <dbReference type="ARBA" id="ARBA00006555"/>
    </source>
</evidence>
<dbReference type="Pfam" id="PF03544">
    <property type="entry name" value="TonB_C"/>
    <property type="match status" value="1"/>
</dbReference>
<evidence type="ECO:0000256" key="9">
    <source>
        <dbReference type="ARBA" id="ARBA00023136"/>
    </source>
</evidence>
<comment type="caution">
    <text evidence="12">The sequence shown here is derived from an EMBL/GenBank/DDBJ whole genome shotgun (WGS) entry which is preliminary data.</text>
</comment>
<evidence type="ECO:0000256" key="8">
    <source>
        <dbReference type="ARBA" id="ARBA00022989"/>
    </source>
</evidence>
<keyword evidence="5" id="KW-0997">Cell inner membrane</keyword>
<dbReference type="EMBL" id="SRMB01000002">
    <property type="protein sequence ID" value="TGE27245.1"/>
    <property type="molecule type" value="Genomic_DNA"/>
</dbReference>
<evidence type="ECO:0000256" key="10">
    <source>
        <dbReference type="SAM" id="SignalP"/>
    </source>
</evidence>
<keyword evidence="7" id="KW-0653">Protein transport</keyword>
<evidence type="ECO:0000256" key="5">
    <source>
        <dbReference type="ARBA" id="ARBA00022519"/>
    </source>
</evidence>
<keyword evidence="13" id="KW-1185">Reference proteome</keyword>
<dbReference type="GO" id="GO:0055085">
    <property type="term" value="P:transmembrane transport"/>
    <property type="evidence" value="ECO:0007669"/>
    <property type="project" value="InterPro"/>
</dbReference>
<dbReference type="PANTHER" id="PTHR33446:SF2">
    <property type="entry name" value="PROTEIN TONB"/>
    <property type="match status" value="1"/>
</dbReference>
<comment type="similarity">
    <text evidence="2">Belongs to the TonB family.</text>
</comment>
<evidence type="ECO:0000256" key="1">
    <source>
        <dbReference type="ARBA" id="ARBA00004383"/>
    </source>
</evidence>
<evidence type="ECO:0000256" key="3">
    <source>
        <dbReference type="ARBA" id="ARBA00022448"/>
    </source>
</evidence>
<dbReference type="InterPro" id="IPR051045">
    <property type="entry name" value="TonB-dependent_transducer"/>
</dbReference>
<keyword evidence="8" id="KW-1133">Transmembrane helix</keyword>
<keyword evidence="3" id="KW-0813">Transport</keyword>
<accession>A0A4Z0QBZ6</accession>
<dbReference type="Proteomes" id="UP000298471">
    <property type="component" value="Unassembled WGS sequence"/>
</dbReference>
<feature type="signal peptide" evidence="10">
    <location>
        <begin position="1"/>
        <end position="21"/>
    </location>
</feature>
<dbReference type="AlphaFoldDB" id="A0A4Z0QBZ6"/>
<protein>
    <submittedName>
        <fullName evidence="12">Energy transducer TonB</fullName>
    </submittedName>
</protein>
<evidence type="ECO:0000259" key="11">
    <source>
        <dbReference type="PROSITE" id="PS52015"/>
    </source>
</evidence>
<reference evidence="12 13" key="1">
    <citation type="submission" date="2019-04" db="EMBL/GenBank/DDBJ databases">
        <authorList>
            <person name="Feng G."/>
            <person name="Zhang J."/>
            <person name="Zhu H."/>
        </authorList>
    </citation>
    <scope>NUCLEOTIDE SEQUENCE [LARGE SCALE GENOMIC DNA]</scope>
    <source>
        <strain evidence="12 13">9PBR-1</strain>
    </source>
</reference>
<evidence type="ECO:0000256" key="6">
    <source>
        <dbReference type="ARBA" id="ARBA00022692"/>
    </source>
</evidence>
<comment type="subcellular location">
    <subcellularLocation>
        <location evidence="1">Cell inner membrane</location>
        <topology evidence="1">Single-pass membrane protein</topology>
        <orientation evidence="1">Periplasmic side</orientation>
    </subcellularLocation>
</comment>
<name>A0A4Z0QBZ6_9BACT</name>
<organism evidence="12 13">
    <name type="scientific">Hymenobacter metallicola</name>
    <dbReference type="NCBI Taxonomy" id="2563114"/>
    <lineage>
        <taxon>Bacteria</taxon>
        <taxon>Pseudomonadati</taxon>
        <taxon>Bacteroidota</taxon>
        <taxon>Cytophagia</taxon>
        <taxon>Cytophagales</taxon>
        <taxon>Hymenobacteraceae</taxon>
        <taxon>Hymenobacter</taxon>
    </lineage>
</organism>
<evidence type="ECO:0000313" key="13">
    <source>
        <dbReference type="Proteomes" id="UP000298471"/>
    </source>
</evidence>
<keyword evidence="9" id="KW-0472">Membrane</keyword>
<dbReference type="GO" id="GO:0015031">
    <property type="term" value="P:protein transport"/>
    <property type="evidence" value="ECO:0007669"/>
    <property type="project" value="UniProtKB-KW"/>
</dbReference>
<evidence type="ECO:0000256" key="7">
    <source>
        <dbReference type="ARBA" id="ARBA00022927"/>
    </source>
</evidence>
<dbReference type="PROSITE" id="PS52015">
    <property type="entry name" value="TONB_CTD"/>
    <property type="match status" value="1"/>
</dbReference>
<dbReference type="GO" id="GO:0031992">
    <property type="term" value="F:energy transducer activity"/>
    <property type="evidence" value="ECO:0007669"/>
    <property type="project" value="TreeGrafter"/>
</dbReference>
<keyword evidence="6" id="KW-0812">Transmembrane</keyword>
<keyword evidence="4" id="KW-1003">Cell membrane</keyword>
<evidence type="ECO:0000313" key="12">
    <source>
        <dbReference type="EMBL" id="TGE27245.1"/>
    </source>
</evidence>
<dbReference type="InterPro" id="IPR006260">
    <property type="entry name" value="TonB/TolA_C"/>
</dbReference>
<dbReference type="OrthoDB" id="1039448at2"/>
<dbReference type="RefSeq" id="WP_135395145.1">
    <property type="nucleotide sequence ID" value="NZ_SRMB01000002.1"/>
</dbReference>
<dbReference type="PANTHER" id="PTHR33446">
    <property type="entry name" value="PROTEIN TONB-RELATED"/>
    <property type="match status" value="1"/>
</dbReference>
<dbReference type="SUPFAM" id="SSF74653">
    <property type="entry name" value="TolA/TonB C-terminal domain"/>
    <property type="match status" value="1"/>
</dbReference>
<feature type="chain" id="PRO_5021449831" evidence="10">
    <location>
        <begin position="22"/>
        <end position="160"/>
    </location>
</feature>
<dbReference type="GO" id="GO:0098797">
    <property type="term" value="C:plasma membrane protein complex"/>
    <property type="evidence" value="ECO:0007669"/>
    <property type="project" value="TreeGrafter"/>
</dbReference>
<gene>
    <name evidence="12" type="ORF">E5K02_12690</name>
</gene>
<dbReference type="NCBIfam" id="TIGR01352">
    <property type="entry name" value="tonB_Cterm"/>
    <property type="match status" value="1"/>
</dbReference>
<proteinExistence type="inferred from homology"/>
<feature type="domain" description="TonB C-terminal" evidence="11">
    <location>
        <begin position="50"/>
        <end position="146"/>
    </location>
</feature>
<keyword evidence="10" id="KW-0732">Signal</keyword>
<dbReference type="InterPro" id="IPR037682">
    <property type="entry name" value="TonB_C"/>
</dbReference>